<protein>
    <recommendedName>
        <fullName evidence="4">Flagellar hook-basal body complex protein FliE</fullName>
    </recommendedName>
</protein>
<evidence type="ECO:0000313" key="6">
    <source>
        <dbReference type="Proteomes" id="UP000254701"/>
    </source>
</evidence>
<comment type="subcellular location">
    <subcellularLocation>
        <location evidence="1 4">Bacterial flagellum basal body</location>
    </subcellularLocation>
</comment>
<evidence type="ECO:0000256" key="2">
    <source>
        <dbReference type="ARBA" id="ARBA00009272"/>
    </source>
</evidence>
<organism evidence="5 6">
    <name type="scientific">Aminobacter aminovorans</name>
    <name type="common">Chelatobacter heintzii</name>
    <dbReference type="NCBI Taxonomy" id="83263"/>
    <lineage>
        <taxon>Bacteria</taxon>
        <taxon>Pseudomonadati</taxon>
        <taxon>Pseudomonadota</taxon>
        <taxon>Alphaproteobacteria</taxon>
        <taxon>Hyphomicrobiales</taxon>
        <taxon>Phyllobacteriaceae</taxon>
        <taxon>Aminobacter</taxon>
    </lineage>
</organism>
<evidence type="ECO:0000256" key="4">
    <source>
        <dbReference type="HAMAP-Rule" id="MF_00724"/>
    </source>
</evidence>
<dbReference type="AlphaFoldDB" id="A0A380WIU7"/>
<dbReference type="Pfam" id="PF02049">
    <property type="entry name" value="FliE"/>
    <property type="match status" value="1"/>
</dbReference>
<dbReference type="Proteomes" id="UP000254701">
    <property type="component" value="Unassembled WGS sequence"/>
</dbReference>
<keyword evidence="3 4" id="KW-0975">Bacterial flagellum</keyword>
<keyword evidence="5" id="KW-0969">Cilium</keyword>
<evidence type="ECO:0000256" key="1">
    <source>
        <dbReference type="ARBA" id="ARBA00004117"/>
    </source>
</evidence>
<proteinExistence type="inferred from homology"/>
<dbReference type="PANTHER" id="PTHR34653:SF1">
    <property type="entry name" value="FLAGELLAR HOOK-BASAL BODY COMPLEX PROTEIN FLIE"/>
    <property type="match status" value="1"/>
</dbReference>
<dbReference type="PANTHER" id="PTHR34653">
    <property type="match status" value="1"/>
</dbReference>
<keyword evidence="5" id="KW-0282">Flagellum</keyword>
<dbReference type="GO" id="GO:0009425">
    <property type="term" value="C:bacterial-type flagellum basal body"/>
    <property type="evidence" value="ECO:0007669"/>
    <property type="project" value="UniProtKB-SubCell"/>
</dbReference>
<dbReference type="EMBL" id="UFSM01000001">
    <property type="protein sequence ID" value="SUU88678.1"/>
    <property type="molecule type" value="Genomic_DNA"/>
</dbReference>
<dbReference type="RefSeq" id="WP_115730975.1">
    <property type="nucleotide sequence ID" value="NZ_BAAAVY010000008.1"/>
</dbReference>
<gene>
    <name evidence="4" type="primary">fliE</name>
    <name evidence="5" type="ORF">NCTC10684_01906</name>
</gene>
<dbReference type="GO" id="GO:0071973">
    <property type="term" value="P:bacterial-type flagellum-dependent cell motility"/>
    <property type="evidence" value="ECO:0007669"/>
    <property type="project" value="InterPro"/>
</dbReference>
<keyword evidence="5" id="KW-0966">Cell projection</keyword>
<dbReference type="GO" id="GO:0005198">
    <property type="term" value="F:structural molecule activity"/>
    <property type="evidence" value="ECO:0007669"/>
    <property type="project" value="InterPro"/>
</dbReference>
<dbReference type="InterPro" id="IPR001624">
    <property type="entry name" value="FliE"/>
</dbReference>
<sequence>MIGSISPVGTQLLSKPTSIAPEAGAAAAGAGVASSFAAALADAAAQTQATLRQAEQLSLAGLQGKADTREVVDAVMSAEQALQAAVAIRDKIVTAYLEVSRMGI</sequence>
<comment type="similarity">
    <text evidence="2 4">Belongs to the FliE family.</text>
</comment>
<dbReference type="GO" id="GO:0003774">
    <property type="term" value="F:cytoskeletal motor activity"/>
    <property type="evidence" value="ECO:0007669"/>
    <property type="project" value="InterPro"/>
</dbReference>
<dbReference type="HAMAP" id="MF_00724">
    <property type="entry name" value="FliE"/>
    <property type="match status" value="1"/>
</dbReference>
<accession>A0A380WIU7</accession>
<name>A0A380WIU7_AMIAI</name>
<evidence type="ECO:0000313" key="5">
    <source>
        <dbReference type="EMBL" id="SUU88678.1"/>
    </source>
</evidence>
<dbReference type="OrthoDB" id="9812413at2"/>
<evidence type="ECO:0000256" key="3">
    <source>
        <dbReference type="ARBA" id="ARBA00023143"/>
    </source>
</evidence>
<reference evidence="5 6" key="1">
    <citation type="submission" date="2018-06" db="EMBL/GenBank/DDBJ databases">
        <authorList>
            <consortium name="Pathogen Informatics"/>
            <person name="Doyle S."/>
        </authorList>
    </citation>
    <scope>NUCLEOTIDE SEQUENCE [LARGE SCALE GENOMIC DNA]</scope>
    <source>
        <strain evidence="5 6">NCTC10684</strain>
    </source>
</reference>